<comment type="subcellular location">
    <subcellularLocation>
        <location evidence="1">Cell membrane</location>
        <topology evidence="1">Multi-pass membrane protein</topology>
    </subcellularLocation>
</comment>
<keyword evidence="5 7" id="KW-1133">Transmembrane helix</keyword>
<accession>A0A1G7W773</accession>
<keyword evidence="9" id="KW-1185">Reference proteome</keyword>
<evidence type="ECO:0000256" key="4">
    <source>
        <dbReference type="ARBA" id="ARBA00022692"/>
    </source>
</evidence>
<protein>
    <submittedName>
        <fullName evidence="8">Polysaccharide biosynthesis protein</fullName>
    </submittedName>
</protein>
<name>A0A1G7W773_9VIBR</name>
<evidence type="ECO:0000313" key="8">
    <source>
        <dbReference type="EMBL" id="SDG67855.1"/>
    </source>
</evidence>
<feature type="transmembrane region" description="Helical" evidence="7">
    <location>
        <begin position="443"/>
        <end position="465"/>
    </location>
</feature>
<evidence type="ECO:0000256" key="6">
    <source>
        <dbReference type="ARBA" id="ARBA00023136"/>
    </source>
</evidence>
<dbReference type="AlphaFoldDB" id="A0A1G7W773"/>
<dbReference type="InterPro" id="IPR050833">
    <property type="entry name" value="Poly_Biosynth_Transport"/>
</dbReference>
<evidence type="ECO:0000256" key="3">
    <source>
        <dbReference type="ARBA" id="ARBA00022475"/>
    </source>
</evidence>
<dbReference type="STRING" id="861298.SAMN04488136_101232"/>
<dbReference type="EMBL" id="FNDD01000001">
    <property type="protein sequence ID" value="SDG67855.1"/>
    <property type="molecule type" value="Genomic_DNA"/>
</dbReference>
<feature type="transmembrane region" description="Helical" evidence="7">
    <location>
        <begin position="410"/>
        <end position="431"/>
    </location>
</feature>
<evidence type="ECO:0000256" key="5">
    <source>
        <dbReference type="ARBA" id="ARBA00022989"/>
    </source>
</evidence>
<feature type="transmembrane region" description="Helical" evidence="7">
    <location>
        <begin position="74"/>
        <end position="97"/>
    </location>
</feature>
<dbReference type="CDD" id="cd13127">
    <property type="entry name" value="MATE_tuaB_like"/>
    <property type="match status" value="1"/>
</dbReference>
<feature type="transmembrane region" description="Helical" evidence="7">
    <location>
        <begin position="353"/>
        <end position="373"/>
    </location>
</feature>
<proteinExistence type="inferred from homology"/>
<dbReference type="OrthoDB" id="5785171at2"/>
<feature type="transmembrane region" description="Helical" evidence="7">
    <location>
        <begin position="379"/>
        <end position="398"/>
    </location>
</feature>
<evidence type="ECO:0000256" key="2">
    <source>
        <dbReference type="ARBA" id="ARBA00007430"/>
    </source>
</evidence>
<keyword evidence="6 7" id="KW-0472">Membrane</keyword>
<dbReference type="RefSeq" id="WP_093268510.1">
    <property type="nucleotide sequence ID" value="NZ_FNDD01000001.1"/>
</dbReference>
<evidence type="ECO:0000256" key="7">
    <source>
        <dbReference type="SAM" id="Phobius"/>
    </source>
</evidence>
<dbReference type="PANTHER" id="PTHR30250:SF10">
    <property type="entry name" value="LIPOPOLYSACCHARIDE BIOSYNTHESIS PROTEIN WZXC"/>
    <property type="match status" value="1"/>
</dbReference>
<feature type="transmembrane region" description="Helical" evidence="7">
    <location>
        <begin position="12"/>
        <end position="31"/>
    </location>
</feature>
<dbReference type="GO" id="GO:0005886">
    <property type="term" value="C:plasma membrane"/>
    <property type="evidence" value="ECO:0007669"/>
    <property type="project" value="UniProtKB-SubCell"/>
</dbReference>
<keyword evidence="4 7" id="KW-0812">Transmembrane</keyword>
<dbReference type="PANTHER" id="PTHR30250">
    <property type="entry name" value="PST FAMILY PREDICTED COLANIC ACID TRANSPORTER"/>
    <property type="match status" value="1"/>
</dbReference>
<feature type="transmembrane region" description="Helical" evidence="7">
    <location>
        <begin position="318"/>
        <end position="341"/>
    </location>
</feature>
<feature type="transmembrane region" description="Helical" evidence="7">
    <location>
        <begin position="167"/>
        <end position="186"/>
    </location>
</feature>
<feature type="transmembrane region" description="Helical" evidence="7">
    <location>
        <begin position="286"/>
        <end position="312"/>
    </location>
</feature>
<feature type="transmembrane region" description="Helical" evidence="7">
    <location>
        <begin position="109"/>
        <end position="132"/>
    </location>
</feature>
<feature type="transmembrane region" description="Helical" evidence="7">
    <location>
        <begin position="144"/>
        <end position="161"/>
    </location>
</feature>
<feature type="transmembrane region" description="Helical" evidence="7">
    <location>
        <begin position="37"/>
        <end position="62"/>
    </location>
</feature>
<dbReference type="Pfam" id="PF13440">
    <property type="entry name" value="Polysacc_synt_3"/>
    <property type="match status" value="1"/>
</dbReference>
<evidence type="ECO:0000313" key="9">
    <source>
        <dbReference type="Proteomes" id="UP000198854"/>
    </source>
</evidence>
<organism evidence="8 9">
    <name type="scientific">Vibrio xiamenensis</name>
    <dbReference type="NCBI Taxonomy" id="861298"/>
    <lineage>
        <taxon>Bacteria</taxon>
        <taxon>Pseudomonadati</taxon>
        <taxon>Pseudomonadota</taxon>
        <taxon>Gammaproteobacteria</taxon>
        <taxon>Vibrionales</taxon>
        <taxon>Vibrionaceae</taxon>
        <taxon>Vibrio</taxon>
    </lineage>
</organism>
<dbReference type="Proteomes" id="UP000198854">
    <property type="component" value="Unassembled WGS sequence"/>
</dbReference>
<sequence length="489" mass="54867">MIGNILKWQTMSKAFIFITSMGQVAILARLLELSDFGVVAIVMVVINISQILADLGMANYLVHRQKISDTLNSTVFWFCASSGILLFAFLCGITPFVSDMYDNAEIMSLLPLAALTFVPLSLSAQLQARYVCDFKLNQLAKYDMVSRFAGTVMTVSTAYFGSGAASIFYGSVFTSFVRCALIWFYADKSWYPKFTFSMEDARGAWKYGIYQIGSQLINQTILNLDTLLLGFYIDSNQLGAFNLAKQLTRKPSEFILPIARSVSLPLFASSQTDMAKMNSLARKAHTYVSAVLIFPYAIMCLLNEELISFVYGAGKMEVAYFMIPLALFWGFRSVGGALVGVLTQGLGKTKIDFYWNLFGLCIFSLMYAIIARFGAYQLAWASAILQLVLMNIVFLVFYKRIIQFKYPWYILPILTFTVISIVSIYAAHTLTSMFGSVVMNNNFIYLALVSLISISIYYIGCYITYNNSAPMPSPMKIFKRKNQIKKKAL</sequence>
<evidence type="ECO:0000256" key="1">
    <source>
        <dbReference type="ARBA" id="ARBA00004651"/>
    </source>
</evidence>
<reference evidence="9" key="1">
    <citation type="submission" date="2016-10" db="EMBL/GenBank/DDBJ databases">
        <authorList>
            <person name="Varghese N."/>
            <person name="Submissions S."/>
        </authorList>
    </citation>
    <scope>NUCLEOTIDE SEQUENCE [LARGE SCALE GENOMIC DNA]</scope>
    <source>
        <strain evidence="9">CGMCC 1.10228</strain>
    </source>
</reference>
<comment type="similarity">
    <text evidence="2">Belongs to the polysaccharide synthase family.</text>
</comment>
<gene>
    <name evidence="8" type="ORF">SAMN04488136_101232</name>
</gene>
<keyword evidence="3" id="KW-1003">Cell membrane</keyword>